<dbReference type="InParanoid" id="L7JZH4"/>
<dbReference type="EMBL" id="JH993832">
    <property type="protein sequence ID" value="ELQ76700.1"/>
    <property type="molecule type" value="Genomic_DNA"/>
</dbReference>
<reference evidence="2 3" key="1">
    <citation type="journal article" date="2012" name="PLoS Pathog.">
        <title>The genome of the obligate intracellular parasite Trachipleistophora hominis: new insights into microsporidian genome dynamics and reductive evolution.</title>
        <authorList>
            <person name="Heinz E."/>
            <person name="Williams T.A."/>
            <person name="Nakjang S."/>
            <person name="Noel C.J."/>
            <person name="Swan D.C."/>
            <person name="Goldberg A.V."/>
            <person name="Harris S.R."/>
            <person name="Weinmaier T."/>
            <person name="Markert S."/>
            <person name="Becher D."/>
            <person name="Bernhardt J."/>
            <person name="Dagan T."/>
            <person name="Hacker C."/>
            <person name="Lucocq J.M."/>
            <person name="Schweder T."/>
            <person name="Rattei T."/>
            <person name="Hall N."/>
            <person name="Hirt R.P."/>
            <person name="Embley T.M."/>
        </authorList>
    </citation>
    <scope>NUCLEOTIDE SEQUENCE [LARGE SCALE GENOMIC DNA]</scope>
</reference>
<dbReference type="Gene3D" id="3.80.10.10">
    <property type="entry name" value="Ribonuclease Inhibitor"/>
    <property type="match status" value="1"/>
</dbReference>
<feature type="compositionally biased region" description="Polar residues" evidence="1">
    <location>
        <begin position="75"/>
        <end position="86"/>
    </location>
</feature>
<protein>
    <submittedName>
        <fullName evidence="2">Putative LRR containing protein</fullName>
    </submittedName>
</protein>
<name>L7JZH4_TRAHO</name>
<organism evidence="2 3">
    <name type="scientific">Trachipleistophora hominis</name>
    <name type="common">Microsporidian parasite</name>
    <dbReference type="NCBI Taxonomy" id="72359"/>
    <lineage>
        <taxon>Eukaryota</taxon>
        <taxon>Fungi</taxon>
        <taxon>Fungi incertae sedis</taxon>
        <taxon>Microsporidia</taxon>
        <taxon>Pleistophoridae</taxon>
        <taxon>Trachipleistophora</taxon>
    </lineage>
</organism>
<dbReference type="AlphaFoldDB" id="L7JZH4"/>
<keyword evidence="3" id="KW-1185">Reference proteome</keyword>
<dbReference type="InterPro" id="IPR032675">
    <property type="entry name" value="LRR_dom_sf"/>
</dbReference>
<feature type="region of interest" description="Disordered" evidence="1">
    <location>
        <begin position="71"/>
        <end position="95"/>
    </location>
</feature>
<gene>
    <name evidence="2" type="ORF">THOM_0421</name>
</gene>
<dbReference type="HOGENOM" id="CLU_012976_0_0_1"/>
<evidence type="ECO:0000313" key="3">
    <source>
        <dbReference type="Proteomes" id="UP000011185"/>
    </source>
</evidence>
<evidence type="ECO:0000256" key="1">
    <source>
        <dbReference type="SAM" id="MobiDB-lite"/>
    </source>
</evidence>
<accession>L7JZH4</accession>
<dbReference type="Proteomes" id="UP000011185">
    <property type="component" value="Unassembled WGS sequence"/>
</dbReference>
<proteinExistence type="predicted"/>
<dbReference type="VEuPathDB" id="MicrosporidiaDB:THOM_0421"/>
<evidence type="ECO:0000313" key="2">
    <source>
        <dbReference type="EMBL" id="ELQ76700.1"/>
    </source>
</evidence>
<sequence>MLYNIADYLTATVIYIFVFSSVSKDDSEYMVFDNLKHTNMSKFLTSLEKDPTLNEHFNIKQFDVNQVIDKGVTPSVGTSQDDTNSETGERKPKRAKIEQQPAYYNCIRSYYKPTRLFKIVTVPFSKKLYQKVLGLKVDLKFETNDYIDIFKYIFLNLDDNGDFLDNAWQSICDYPTEFLNVFKKNAENKSQPSSVHKDVSSFLALNFERGMEAFQKAMNSQVVYKLMNDEKTKVALVCGKYRHNNRIIIDKSLDGFEFGFLFECLEVTYVDLKKNFKLYSEAFAFRKQLLNTKLTITIKETRPLDELKPVIHGKYTLDSDFMKLLRCQFFEEEHIENIVIELQSKEIVDNPTICNAEDLYDCIKTLKFYVNYKNNKLQPIHSIEICFSGNINTIQQITKVENLTHVELEDIIFSSDFVINKAWKSLELRDIVALKGTITEIGCECEKLVLERLEGRFNLSGTAGFNEVVMSESSEFVFNKKTKSIDSFVYLIDLQINEFTAVENGIERIWINQTKCTDIITLKVTPEHKNIKIHNTEGKFYFDGIFCALLDFGDKTSLTIDKGDKSQMSVVLKYFVIDNVISFPGCYDTVELVDIEILRGKFLIVNGSCRTLKIICCKGRITKPKSVQLDKLIIEFNPKSRNELEVEGMSNINELVLENIPCDENIIANILNKLENVKFLRITFSDDQNTRARNFEGYLKELYGKNNSLNGSNNDLQDARPETVLFEDSFEKISTCQPIKNFLDVLHQSKIILQLYGLTYEKIFMSGYEMIQYSKYAQNLKALDISIEYLTDQSFKYIFCGIEFLNLDYSCIPDEKLHEKFKTLKKFDKLKVLVVNGIFFTNKANFSFIPATTKVLIIEYPDWEETSHTEKKVEKTKLNKLYLLMKVGKVSDDNKKVTNTKIIKDLKILSQYIDMKNLEDLIIIKGEIHYEIEPTEFNLLRQYKQTLCLGLGET</sequence>